<dbReference type="Gene3D" id="3.20.20.450">
    <property type="entry name" value="EAL domain"/>
    <property type="match status" value="1"/>
</dbReference>
<reference evidence="3 4" key="1">
    <citation type="submission" date="2019-04" db="EMBL/GenBank/DDBJ databases">
        <title>Taxonomy of novel Haliea sp. from mangrove soil of West Coast of India.</title>
        <authorList>
            <person name="Verma A."/>
            <person name="Kumar P."/>
            <person name="Krishnamurthi S."/>
        </authorList>
    </citation>
    <scope>NUCLEOTIDE SEQUENCE [LARGE SCALE GENOMIC DNA]</scope>
    <source>
        <strain evidence="3 4">SAOS-164</strain>
    </source>
</reference>
<dbReference type="SUPFAM" id="SSF55073">
    <property type="entry name" value="Nucleotide cyclase"/>
    <property type="match status" value="1"/>
</dbReference>
<sequence>MSRDIERSEFRATVVEAVANCGGDSGLAVVFIKLASFHNVNTRYGFDVADRIIEQALIALRKLLREPLQAYRIGGTRFAFVVPNVKYAALLRIGVERALGAVRGPLQVDDHSVRLDAVAGAVMYPDDGESADELLLAAEFALLSAAEEESGIVLHAAQEQQLRQDRWQLETDLKRAMDEDQFTLQYQPQIGLQDFATSGFEALLRWKHPGSGFVSPDIFIPLAERGALINQITDWVMHTALRQTSTLPLPGTRARVSINVSPVTLFDPGFPFAIESAVSLWGGSHDQLAVEVTEGTLIQDIDVSKRVLSTLRDKGVRISIDDFGTGYSSLAYFKQLPVDEIKIDKSFITHLAETDIDRKLVESIVELGHKLDLQVVAEGVEEERALNILREIGCDVAQGFLISPALPAEDLHSWFGEGASTRVH</sequence>
<dbReference type="InterPro" id="IPR029787">
    <property type="entry name" value="Nucleotide_cyclase"/>
</dbReference>
<gene>
    <name evidence="3" type="ORF">E4634_11755</name>
</gene>
<dbReference type="AlphaFoldDB" id="A0A4Z0M0H6"/>
<dbReference type="SUPFAM" id="SSF141868">
    <property type="entry name" value="EAL domain-like"/>
    <property type="match status" value="1"/>
</dbReference>
<dbReference type="Pfam" id="PF00990">
    <property type="entry name" value="GGDEF"/>
    <property type="match status" value="1"/>
</dbReference>
<dbReference type="PANTHER" id="PTHR33121">
    <property type="entry name" value="CYCLIC DI-GMP PHOSPHODIESTERASE PDEF"/>
    <property type="match status" value="1"/>
</dbReference>
<dbReference type="Gene3D" id="3.30.70.270">
    <property type="match status" value="1"/>
</dbReference>
<evidence type="ECO:0000313" key="3">
    <source>
        <dbReference type="EMBL" id="TGD72956.1"/>
    </source>
</evidence>
<dbReference type="PANTHER" id="PTHR33121:SF70">
    <property type="entry name" value="SIGNALING PROTEIN YKOW"/>
    <property type="match status" value="1"/>
</dbReference>
<feature type="domain" description="EAL" evidence="1">
    <location>
        <begin position="166"/>
        <end position="419"/>
    </location>
</feature>
<dbReference type="InterPro" id="IPR050706">
    <property type="entry name" value="Cyclic-di-GMP_PDE-like"/>
</dbReference>
<dbReference type="OrthoDB" id="9812358at2"/>
<name>A0A4Z0M0H6_9GAMM</name>
<evidence type="ECO:0000313" key="4">
    <source>
        <dbReference type="Proteomes" id="UP000298050"/>
    </source>
</evidence>
<dbReference type="SMART" id="SM00267">
    <property type="entry name" value="GGDEF"/>
    <property type="match status" value="1"/>
</dbReference>
<dbReference type="RefSeq" id="WP_135444110.1">
    <property type="nucleotide sequence ID" value="NZ_SRLE01000008.1"/>
</dbReference>
<dbReference type="PROSITE" id="PS50887">
    <property type="entry name" value="GGDEF"/>
    <property type="match status" value="1"/>
</dbReference>
<dbReference type="SMART" id="SM00052">
    <property type="entry name" value="EAL"/>
    <property type="match status" value="1"/>
</dbReference>
<dbReference type="PROSITE" id="PS50883">
    <property type="entry name" value="EAL"/>
    <property type="match status" value="1"/>
</dbReference>
<dbReference type="GO" id="GO:0071111">
    <property type="term" value="F:cyclic-guanylate-specific phosphodiesterase activity"/>
    <property type="evidence" value="ECO:0007669"/>
    <property type="project" value="InterPro"/>
</dbReference>
<keyword evidence="4" id="KW-1185">Reference proteome</keyword>
<evidence type="ECO:0000259" key="1">
    <source>
        <dbReference type="PROSITE" id="PS50883"/>
    </source>
</evidence>
<dbReference type="InterPro" id="IPR000160">
    <property type="entry name" value="GGDEF_dom"/>
</dbReference>
<evidence type="ECO:0000259" key="2">
    <source>
        <dbReference type="PROSITE" id="PS50887"/>
    </source>
</evidence>
<dbReference type="NCBIfam" id="TIGR00254">
    <property type="entry name" value="GGDEF"/>
    <property type="match status" value="1"/>
</dbReference>
<dbReference type="Proteomes" id="UP000298050">
    <property type="component" value="Unassembled WGS sequence"/>
</dbReference>
<accession>A0A4Z0M0H6</accession>
<proteinExistence type="predicted"/>
<dbReference type="InterPro" id="IPR001633">
    <property type="entry name" value="EAL_dom"/>
</dbReference>
<dbReference type="InterPro" id="IPR035919">
    <property type="entry name" value="EAL_sf"/>
</dbReference>
<dbReference type="CDD" id="cd01948">
    <property type="entry name" value="EAL"/>
    <property type="match status" value="1"/>
</dbReference>
<protein>
    <submittedName>
        <fullName evidence="3">GGDEF domain-containing protein</fullName>
    </submittedName>
</protein>
<dbReference type="InterPro" id="IPR043128">
    <property type="entry name" value="Rev_trsase/Diguanyl_cyclase"/>
</dbReference>
<dbReference type="EMBL" id="SRLE01000008">
    <property type="protein sequence ID" value="TGD72956.1"/>
    <property type="molecule type" value="Genomic_DNA"/>
</dbReference>
<feature type="domain" description="GGDEF" evidence="2">
    <location>
        <begin position="25"/>
        <end position="159"/>
    </location>
</feature>
<comment type="caution">
    <text evidence="3">The sequence shown here is derived from an EMBL/GenBank/DDBJ whole genome shotgun (WGS) entry which is preliminary data.</text>
</comment>
<dbReference type="Pfam" id="PF00563">
    <property type="entry name" value="EAL"/>
    <property type="match status" value="1"/>
</dbReference>
<organism evidence="3 4">
    <name type="scientific">Mangrovimicrobium sediminis</name>
    <dbReference type="NCBI Taxonomy" id="2562682"/>
    <lineage>
        <taxon>Bacteria</taxon>
        <taxon>Pseudomonadati</taxon>
        <taxon>Pseudomonadota</taxon>
        <taxon>Gammaproteobacteria</taxon>
        <taxon>Cellvibrionales</taxon>
        <taxon>Halieaceae</taxon>
        <taxon>Mangrovimicrobium</taxon>
    </lineage>
</organism>